<accession>A0A0F9FF93</accession>
<keyword evidence="1" id="KW-0472">Membrane</keyword>
<feature type="transmembrane region" description="Helical" evidence="1">
    <location>
        <begin position="66"/>
        <end position="82"/>
    </location>
</feature>
<name>A0A0F9FF93_9ZZZZ</name>
<comment type="caution">
    <text evidence="2">The sequence shown here is derived from an EMBL/GenBank/DDBJ whole genome shotgun (WGS) entry which is preliminary data.</text>
</comment>
<feature type="transmembrane region" description="Helical" evidence="1">
    <location>
        <begin position="94"/>
        <end position="117"/>
    </location>
</feature>
<dbReference type="EMBL" id="LAZR01023851">
    <property type="protein sequence ID" value="KKL77096.1"/>
    <property type="molecule type" value="Genomic_DNA"/>
</dbReference>
<evidence type="ECO:0000256" key="1">
    <source>
        <dbReference type="SAM" id="Phobius"/>
    </source>
</evidence>
<gene>
    <name evidence="2" type="ORF">LCGC14_2038300</name>
</gene>
<keyword evidence="1" id="KW-0812">Transmembrane</keyword>
<feature type="transmembrane region" description="Helical" evidence="1">
    <location>
        <begin position="41"/>
        <end position="59"/>
    </location>
</feature>
<protein>
    <submittedName>
        <fullName evidence="2">Uncharacterized protein</fullName>
    </submittedName>
</protein>
<dbReference type="AlphaFoldDB" id="A0A0F9FF93"/>
<proteinExistence type="predicted"/>
<sequence length="121" mass="13454">MSIFTPEIVMESSFQAVTGESIQNIGDEKYLEAFLSSGRSGGLFALTTVIAGFFILFAAFRKTEKWSWWAFLVVAFFAWAWGTVNGARVNARVYFLMNLGGMVIFLAGVLLPVRAFFSKKS</sequence>
<evidence type="ECO:0000313" key="2">
    <source>
        <dbReference type="EMBL" id="KKL77096.1"/>
    </source>
</evidence>
<keyword evidence="1" id="KW-1133">Transmembrane helix</keyword>
<reference evidence="2" key="1">
    <citation type="journal article" date="2015" name="Nature">
        <title>Complex archaea that bridge the gap between prokaryotes and eukaryotes.</title>
        <authorList>
            <person name="Spang A."/>
            <person name="Saw J.H."/>
            <person name="Jorgensen S.L."/>
            <person name="Zaremba-Niedzwiedzka K."/>
            <person name="Martijn J."/>
            <person name="Lind A.E."/>
            <person name="van Eijk R."/>
            <person name="Schleper C."/>
            <person name="Guy L."/>
            <person name="Ettema T.J."/>
        </authorList>
    </citation>
    <scope>NUCLEOTIDE SEQUENCE</scope>
</reference>
<organism evidence="2">
    <name type="scientific">marine sediment metagenome</name>
    <dbReference type="NCBI Taxonomy" id="412755"/>
    <lineage>
        <taxon>unclassified sequences</taxon>
        <taxon>metagenomes</taxon>
        <taxon>ecological metagenomes</taxon>
    </lineage>
</organism>